<dbReference type="EMBL" id="VSSQ01034488">
    <property type="protein sequence ID" value="MPM86460.1"/>
    <property type="molecule type" value="Genomic_DNA"/>
</dbReference>
<dbReference type="GO" id="GO:0016787">
    <property type="term" value="F:hydrolase activity"/>
    <property type="evidence" value="ECO:0007669"/>
    <property type="project" value="UniProtKB-KW"/>
</dbReference>
<proteinExistence type="predicted"/>
<evidence type="ECO:0008006" key="4">
    <source>
        <dbReference type="Google" id="ProtNLM"/>
    </source>
</evidence>
<evidence type="ECO:0000256" key="1">
    <source>
        <dbReference type="ARBA" id="ARBA00022723"/>
    </source>
</evidence>
<organism evidence="3">
    <name type="scientific">bioreactor metagenome</name>
    <dbReference type="NCBI Taxonomy" id="1076179"/>
    <lineage>
        <taxon>unclassified sequences</taxon>
        <taxon>metagenomes</taxon>
        <taxon>ecological metagenomes</taxon>
    </lineage>
</organism>
<dbReference type="PANTHER" id="PTHR32481">
    <property type="entry name" value="AMINOPEPTIDASE"/>
    <property type="match status" value="1"/>
</dbReference>
<reference evidence="3" key="1">
    <citation type="submission" date="2019-08" db="EMBL/GenBank/DDBJ databases">
        <authorList>
            <person name="Kucharzyk K."/>
            <person name="Murdoch R.W."/>
            <person name="Higgins S."/>
            <person name="Loffler F."/>
        </authorList>
    </citation>
    <scope>NUCLEOTIDE SEQUENCE</scope>
</reference>
<dbReference type="GO" id="GO:0046872">
    <property type="term" value="F:metal ion binding"/>
    <property type="evidence" value="ECO:0007669"/>
    <property type="project" value="UniProtKB-KW"/>
</dbReference>
<gene>
    <name evidence="3" type="ORF">SDC9_133549</name>
</gene>
<evidence type="ECO:0000313" key="3">
    <source>
        <dbReference type="EMBL" id="MPM86460.1"/>
    </source>
</evidence>
<dbReference type="PANTHER" id="PTHR32481:SF12">
    <property type="entry name" value="AMINOPEPTIDASE SGCX-RELATED"/>
    <property type="match status" value="1"/>
</dbReference>
<dbReference type="InterPro" id="IPR051464">
    <property type="entry name" value="Peptidase_M42_aminopept"/>
</dbReference>
<dbReference type="AlphaFoldDB" id="A0A645DAI4"/>
<dbReference type="Pfam" id="PF05343">
    <property type="entry name" value="Peptidase_M42"/>
    <property type="match status" value="1"/>
</dbReference>
<dbReference type="SUPFAM" id="SSF53187">
    <property type="entry name" value="Zn-dependent exopeptidases"/>
    <property type="match status" value="1"/>
</dbReference>
<accession>A0A645DAI4</accession>
<name>A0A645DAI4_9ZZZZ</name>
<keyword evidence="2" id="KW-0378">Hydrolase</keyword>
<protein>
    <recommendedName>
        <fullName evidence="4">Aminopeptidase YsdC</fullName>
    </recommendedName>
</protein>
<sequence>MNFHGGGTLAGVLPDQDLFRMIVTEAANQQITLQKEVAPGVITENAFALFENENGIKVANLSIPTRYTHTPFETAAISDIQNLYQVLERVLKRGLGDLMGKGGFR</sequence>
<comment type="caution">
    <text evidence="3">The sequence shown here is derived from an EMBL/GenBank/DDBJ whole genome shotgun (WGS) entry which is preliminary data.</text>
</comment>
<dbReference type="Gene3D" id="3.40.630.10">
    <property type="entry name" value="Zn peptidases"/>
    <property type="match status" value="1"/>
</dbReference>
<dbReference type="InterPro" id="IPR008007">
    <property type="entry name" value="Peptidase_M42"/>
</dbReference>
<keyword evidence="1" id="KW-0479">Metal-binding</keyword>
<evidence type="ECO:0000256" key="2">
    <source>
        <dbReference type="ARBA" id="ARBA00022801"/>
    </source>
</evidence>